<evidence type="ECO:0000256" key="1">
    <source>
        <dbReference type="ARBA" id="ARBA00000085"/>
    </source>
</evidence>
<protein>
    <recommendedName>
        <fullName evidence="3">histidine kinase</fullName>
        <ecNumber evidence="3">2.7.13.3</ecNumber>
    </recommendedName>
</protein>
<evidence type="ECO:0000256" key="11">
    <source>
        <dbReference type="SAM" id="Phobius"/>
    </source>
</evidence>
<evidence type="ECO:0000256" key="4">
    <source>
        <dbReference type="ARBA" id="ARBA00022553"/>
    </source>
</evidence>
<evidence type="ECO:0000259" key="12">
    <source>
        <dbReference type="PROSITE" id="PS50109"/>
    </source>
</evidence>
<dbReference type="EC" id="2.7.13.3" evidence="3"/>
<comment type="catalytic activity">
    <reaction evidence="1">
        <text>ATP + protein L-histidine = ADP + protein N-phospho-L-histidine.</text>
        <dbReference type="EC" id="2.7.13.3"/>
    </reaction>
</comment>
<dbReference type="PROSITE" id="PS50885">
    <property type="entry name" value="HAMP"/>
    <property type="match status" value="1"/>
</dbReference>
<dbReference type="GO" id="GO:0000155">
    <property type="term" value="F:phosphorelay sensor kinase activity"/>
    <property type="evidence" value="ECO:0007669"/>
    <property type="project" value="InterPro"/>
</dbReference>
<evidence type="ECO:0000256" key="7">
    <source>
        <dbReference type="ARBA" id="ARBA00022777"/>
    </source>
</evidence>
<proteinExistence type="predicted"/>
<feature type="transmembrane region" description="Helical" evidence="11">
    <location>
        <begin position="155"/>
        <end position="177"/>
    </location>
</feature>
<dbReference type="Proteomes" id="UP000283633">
    <property type="component" value="Unassembled WGS sequence"/>
</dbReference>
<keyword evidence="10 11" id="KW-0472">Membrane</keyword>
<gene>
    <name evidence="14" type="ORF">D1831_07430</name>
</gene>
<feature type="domain" description="HAMP" evidence="13">
    <location>
        <begin position="183"/>
        <end position="239"/>
    </location>
</feature>
<dbReference type="EMBL" id="QWZQ01000020">
    <property type="protein sequence ID" value="RRK10485.1"/>
    <property type="molecule type" value="Genomic_DNA"/>
</dbReference>
<evidence type="ECO:0000256" key="5">
    <source>
        <dbReference type="ARBA" id="ARBA00022679"/>
    </source>
</evidence>
<sequence length="464" mass="52367">MTPMLNFIKGRSNAAEIARTFTVMMLIIIFITGLSVSTVVGWRLTHNRMDDAATLMKSLQRSVTDDDPDWNQWNLNSPINTKDTYVKVDTATRKRGHHTYYSPRAKKFLKARELTVPGFPAIRYRRGYGLFYRLGAEKKRVYYETWTSLNTVIHIFKLILGDMLLVLMICGVLGYFVMGWLAKRLNRPLADLTRAASRINHAENVSYHEALPVPDHPAEVHHLGLEINELLQSLNEQVLRDHQFVSDASHELRTPLTAIRGHISLIKRRGEQHPEIIPRSLNFIDHESHRMETLVESLLRLSRMDHVDVAGGYYDLTKLVEETVTNYRENLPQPIRLHVPPSALTAYVNADSLQQILVALLSNASKYSPTNAPITVTLTTLNGQPTVTVADRGMGIPDDNKPHVFERFYRVDQARSQEIPGTGLGLAIVARLVDLNHATISVHDNQPRGTIFTLQLATTPPVGA</sequence>
<keyword evidence="5" id="KW-0808">Transferase</keyword>
<evidence type="ECO:0000313" key="14">
    <source>
        <dbReference type="EMBL" id="RRK10485.1"/>
    </source>
</evidence>
<feature type="transmembrane region" description="Helical" evidence="11">
    <location>
        <begin position="21"/>
        <end position="42"/>
    </location>
</feature>
<evidence type="ECO:0000256" key="9">
    <source>
        <dbReference type="ARBA" id="ARBA00023012"/>
    </source>
</evidence>
<feature type="domain" description="Histidine kinase" evidence="12">
    <location>
        <begin position="247"/>
        <end position="460"/>
    </location>
</feature>
<dbReference type="PRINTS" id="PR00344">
    <property type="entry name" value="BCTRLSENSOR"/>
</dbReference>
<evidence type="ECO:0000256" key="6">
    <source>
        <dbReference type="ARBA" id="ARBA00022692"/>
    </source>
</evidence>
<evidence type="ECO:0000256" key="3">
    <source>
        <dbReference type="ARBA" id="ARBA00012438"/>
    </source>
</evidence>
<dbReference type="InterPro" id="IPR003660">
    <property type="entry name" value="HAMP_dom"/>
</dbReference>
<evidence type="ECO:0000256" key="10">
    <source>
        <dbReference type="ARBA" id="ARBA00023136"/>
    </source>
</evidence>
<dbReference type="AlphaFoldDB" id="A0A426D7B4"/>
<accession>A0A426D7B4</accession>
<evidence type="ECO:0000256" key="8">
    <source>
        <dbReference type="ARBA" id="ARBA00022989"/>
    </source>
</evidence>
<keyword evidence="4" id="KW-0597">Phosphoprotein</keyword>
<dbReference type="InterPro" id="IPR003594">
    <property type="entry name" value="HATPase_dom"/>
</dbReference>
<dbReference type="SUPFAM" id="SSF47384">
    <property type="entry name" value="Homodimeric domain of signal transducing histidine kinase"/>
    <property type="match status" value="1"/>
</dbReference>
<keyword evidence="7 14" id="KW-0418">Kinase</keyword>
<dbReference type="PROSITE" id="PS50109">
    <property type="entry name" value="HIS_KIN"/>
    <property type="match status" value="1"/>
</dbReference>
<evidence type="ECO:0000259" key="13">
    <source>
        <dbReference type="PROSITE" id="PS50885"/>
    </source>
</evidence>
<dbReference type="Gene3D" id="1.10.287.130">
    <property type="match status" value="1"/>
</dbReference>
<dbReference type="Gene3D" id="3.30.565.10">
    <property type="entry name" value="Histidine kinase-like ATPase, C-terminal domain"/>
    <property type="match status" value="1"/>
</dbReference>
<dbReference type="SMART" id="SM00387">
    <property type="entry name" value="HATPase_c"/>
    <property type="match status" value="1"/>
</dbReference>
<evidence type="ECO:0000256" key="2">
    <source>
        <dbReference type="ARBA" id="ARBA00004370"/>
    </source>
</evidence>
<dbReference type="InterPro" id="IPR003661">
    <property type="entry name" value="HisK_dim/P_dom"/>
</dbReference>
<keyword evidence="6 11" id="KW-0812">Transmembrane</keyword>
<dbReference type="CDD" id="cd00075">
    <property type="entry name" value="HATPase"/>
    <property type="match status" value="1"/>
</dbReference>
<dbReference type="InterPro" id="IPR036097">
    <property type="entry name" value="HisK_dim/P_sf"/>
</dbReference>
<reference evidence="14 15" key="1">
    <citation type="submission" date="2018-08" db="EMBL/GenBank/DDBJ databases">
        <title>Genome Lactobacillus garii FI11369.</title>
        <authorList>
            <person name="Diaz M."/>
            <person name="Narbad A."/>
        </authorList>
    </citation>
    <scope>NUCLEOTIDE SEQUENCE [LARGE SCALE GENOMIC DNA]</scope>
    <source>
        <strain evidence="14 15">FI11369</strain>
    </source>
</reference>
<dbReference type="Gene3D" id="6.10.340.10">
    <property type="match status" value="1"/>
</dbReference>
<keyword evidence="15" id="KW-1185">Reference proteome</keyword>
<dbReference type="InterPro" id="IPR005467">
    <property type="entry name" value="His_kinase_dom"/>
</dbReference>
<evidence type="ECO:0000313" key="15">
    <source>
        <dbReference type="Proteomes" id="UP000283633"/>
    </source>
</evidence>
<keyword evidence="8 11" id="KW-1133">Transmembrane helix</keyword>
<dbReference type="Pfam" id="PF00672">
    <property type="entry name" value="HAMP"/>
    <property type="match status" value="1"/>
</dbReference>
<comment type="caution">
    <text evidence="14">The sequence shown here is derived from an EMBL/GenBank/DDBJ whole genome shotgun (WGS) entry which is preliminary data.</text>
</comment>
<dbReference type="SUPFAM" id="SSF55874">
    <property type="entry name" value="ATPase domain of HSP90 chaperone/DNA topoisomerase II/histidine kinase"/>
    <property type="match status" value="1"/>
</dbReference>
<dbReference type="FunFam" id="3.30.565.10:FF:000006">
    <property type="entry name" value="Sensor histidine kinase WalK"/>
    <property type="match status" value="1"/>
</dbReference>
<dbReference type="Pfam" id="PF02518">
    <property type="entry name" value="HATPase_c"/>
    <property type="match status" value="1"/>
</dbReference>
<organism evidence="14 15">
    <name type="scientific">Lactiplantibacillus garii</name>
    <dbReference type="NCBI Taxonomy" id="2306423"/>
    <lineage>
        <taxon>Bacteria</taxon>
        <taxon>Bacillati</taxon>
        <taxon>Bacillota</taxon>
        <taxon>Bacilli</taxon>
        <taxon>Lactobacillales</taxon>
        <taxon>Lactobacillaceae</taxon>
        <taxon>Lactiplantibacillus</taxon>
    </lineage>
</organism>
<dbReference type="PANTHER" id="PTHR45436">
    <property type="entry name" value="SENSOR HISTIDINE KINASE YKOH"/>
    <property type="match status" value="1"/>
</dbReference>
<dbReference type="GO" id="GO:0005886">
    <property type="term" value="C:plasma membrane"/>
    <property type="evidence" value="ECO:0007669"/>
    <property type="project" value="TreeGrafter"/>
</dbReference>
<dbReference type="InterPro" id="IPR036890">
    <property type="entry name" value="HATPase_C_sf"/>
</dbReference>
<name>A0A426D7B4_9LACO</name>
<keyword evidence="9" id="KW-0902">Two-component regulatory system</keyword>
<dbReference type="CDD" id="cd00082">
    <property type="entry name" value="HisKA"/>
    <property type="match status" value="1"/>
</dbReference>
<dbReference type="Pfam" id="PF00512">
    <property type="entry name" value="HisKA"/>
    <property type="match status" value="1"/>
</dbReference>
<comment type="subcellular location">
    <subcellularLocation>
        <location evidence="2">Membrane</location>
    </subcellularLocation>
</comment>
<dbReference type="PANTHER" id="PTHR45436:SF5">
    <property type="entry name" value="SENSOR HISTIDINE KINASE TRCS"/>
    <property type="match status" value="1"/>
</dbReference>
<dbReference type="SMART" id="SM00388">
    <property type="entry name" value="HisKA"/>
    <property type="match status" value="1"/>
</dbReference>
<dbReference type="InterPro" id="IPR050428">
    <property type="entry name" value="TCS_sensor_his_kinase"/>
</dbReference>
<dbReference type="InterPro" id="IPR004358">
    <property type="entry name" value="Sig_transdc_His_kin-like_C"/>
</dbReference>
<dbReference type="FunFam" id="1.10.287.130:FF:000001">
    <property type="entry name" value="Two-component sensor histidine kinase"/>
    <property type="match status" value="1"/>
</dbReference>